<proteinExistence type="predicted"/>
<dbReference type="Proteomes" id="UP001589654">
    <property type="component" value="Unassembled WGS sequence"/>
</dbReference>
<evidence type="ECO:0000313" key="3">
    <source>
        <dbReference type="EMBL" id="MFB9211687.1"/>
    </source>
</evidence>
<keyword evidence="4" id="KW-1185">Reference proteome</keyword>
<evidence type="ECO:0000256" key="1">
    <source>
        <dbReference type="SAM" id="SignalP"/>
    </source>
</evidence>
<feature type="domain" description="SusE outer membrane protein" evidence="2">
    <location>
        <begin position="25"/>
        <end position="128"/>
    </location>
</feature>
<feature type="chain" id="PRO_5046122764" evidence="1">
    <location>
        <begin position="24"/>
        <end position="346"/>
    </location>
</feature>
<organism evidence="3 4">
    <name type="scientific">Echinicola jeungdonensis</name>
    <dbReference type="NCBI Taxonomy" id="709343"/>
    <lineage>
        <taxon>Bacteria</taxon>
        <taxon>Pseudomonadati</taxon>
        <taxon>Bacteroidota</taxon>
        <taxon>Cytophagia</taxon>
        <taxon>Cytophagales</taxon>
        <taxon>Cyclobacteriaceae</taxon>
        <taxon>Echinicola</taxon>
    </lineage>
</organism>
<dbReference type="RefSeq" id="WP_290246321.1">
    <property type="nucleotide sequence ID" value="NZ_JAUFQT010000001.1"/>
</dbReference>
<dbReference type="Gene3D" id="2.60.40.3620">
    <property type="match status" value="2"/>
</dbReference>
<gene>
    <name evidence="3" type="ORF">ACFFUR_07705</name>
</gene>
<dbReference type="InterPro" id="IPR025970">
    <property type="entry name" value="SusE"/>
</dbReference>
<protein>
    <submittedName>
        <fullName evidence="3">SusE domain-containing protein</fullName>
    </submittedName>
</protein>
<evidence type="ECO:0000259" key="2">
    <source>
        <dbReference type="Pfam" id="PF14292"/>
    </source>
</evidence>
<evidence type="ECO:0000313" key="4">
    <source>
        <dbReference type="Proteomes" id="UP001589654"/>
    </source>
</evidence>
<sequence>MKSIYQNIFLGLALLMAWSCTDALDPVIKSDPSAPVLMTPSSGTSLTLTSEQEMEEVSFEFEEVDYGFSAAVTYTVQMDLVGNGFAEPLNVVMTSKSPAKINYGDFNQKLLTKGLSPGEASEVEFRVRSRVSPDVDDEFSETITMNLTPYKVALEFPKLYIPGDYQGWNPANENTVIYDDNGDQVYEGFVHILGGSGAFKVNEEPNWDINYGDDGADGTLDANGDDIVAEGVGTFELTVDLANKTFSIADPLYWGIIGDATAGGWDSSTPLEFDPEENVLTLTTDLTAGLMKFRANDAWDNNYGDDDGDGVLEAGGADISVDEAGSYTITMDFKTPGEVTYTLEKN</sequence>
<accession>A0ABV5J5A9</accession>
<dbReference type="EMBL" id="JBHMEW010000052">
    <property type="protein sequence ID" value="MFB9211687.1"/>
    <property type="molecule type" value="Genomic_DNA"/>
</dbReference>
<reference evidence="3 4" key="1">
    <citation type="submission" date="2024-09" db="EMBL/GenBank/DDBJ databases">
        <authorList>
            <person name="Sun Q."/>
            <person name="Mori K."/>
        </authorList>
    </citation>
    <scope>NUCLEOTIDE SEQUENCE [LARGE SCALE GENOMIC DNA]</scope>
    <source>
        <strain evidence="3 4">CECT 7682</strain>
    </source>
</reference>
<dbReference type="CDD" id="cd12956">
    <property type="entry name" value="CBM_SusE-F_like"/>
    <property type="match status" value="1"/>
</dbReference>
<dbReference type="Pfam" id="PF14292">
    <property type="entry name" value="SusE"/>
    <property type="match status" value="1"/>
</dbReference>
<feature type="signal peptide" evidence="1">
    <location>
        <begin position="1"/>
        <end position="23"/>
    </location>
</feature>
<comment type="caution">
    <text evidence="3">The sequence shown here is derived from an EMBL/GenBank/DDBJ whole genome shotgun (WGS) entry which is preliminary data.</text>
</comment>
<dbReference type="CDD" id="cd12967">
    <property type="entry name" value="CBM_SusE-F_like_u1"/>
    <property type="match status" value="1"/>
</dbReference>
<name>A0ABV5J5A9_9BACT</name>
<keyword evidence="1" id="KW-0732">Signal</keyword>